<name>A0A9P7JY55_9AGAM</name>
<dbReference type="OrthoDB" id="3269232at2759"/>
<organism evidence="1 2">
    <name type="scientific">Suillus discolor</name>
    <dbReference type="NCBI Taxonomy" id="1912936"/>
    <lineage>
        <taxon>Eukaryota</taxon>
        <taxon>Fungi</taxon>
        <taxon>Dikarya</taxon>
        <taxon>Basidiomycota</taxon>
        <taxon>Agaricomycotina</taxon>
        <taxon>Agaricomycetes</taxon>
        <taxon>Agaricomycetidae</taxon>
        <taxon>Boletales</taxon>
        <taxon>Suillineae</taxon>
        <taxon>Suillaceae</taxon>
        <taxon>Suillus</taxon>
    </lineage>
</organism>
<evidence type="ECO:0000313" key="1">
    <source>
        <dbReference type="EMBL" id="KAG2116479.1"/>
    </source>
</evidence>
<dbReference type="AlphaFoldDB" id="A0A9P7JY55"/>
<sequence>MAPSLEISSKGHLPLPQTSPVKALASTIQQYLKEHNENSSGPATGSLHSPGWMMDAAEQAIEGLSPAFVSTPITPTHKQKHNLLETEPESAKEQLYWDALCSTYDCKTHYKSALVGMQSTIILQSMFCDWLSSQLAAQDKKKKKTKKGGQLVGDELPRLLMSDEFHHHVVEHQRVAEEEEAACRAC</sequence>
<keyword evidence="2" id="KW-1185">Reference proteome</keyword>
<reference evidence="1" key="1">
    <citation type="journal article" date="2020" name="New Phytol.">
        <title>Comparative genomics reveals dynamic genome evolution in host specialist ectomycorrhizal fungi.</title>
        <authorList>
            <person name="Lofgren L.A."/>
            <person name="Nguyen N.H."/>
            <person name="Vilgalys R."/>
            <person name="Ruytinx J."/>
            <person name="Liao H.L."/>
            <person name="Branco S."/>
            <person name="Kuo A."/>
            <person name="LaButti K."/>
            <person name="Lipzen A."/>
            <person name="Andreopoulos W."/>
            <person name="Pangilinan J."/>
            <person name="Riley R."/>
            <person name="Hundley H."/>
            <person name="Na H."/>
            <person name="Barry K."/>
            <person name="Grigoriev I.V."/>
            <person name="Stajich J.E."/>
            <person name="Kennedy P.G."/>
        </authorList>
    </citation>
    <scope>NUCLEOTIDE SEQUENCE</scope>
    <source>
        <strain evidence="1">FC423</strain>
    </source>
</reference>
<proteinExistence type="predicted"/>
<gene>
    <name evidence="1" type="ORF">F5147DRAFT_768849</name>
</gene>
<dbReference type="Proteomes" id="UP000823399">
    <property type="component" value="Unassembled WGS sequence"/>
</dbReference>
<accession>A0A9P7JY55</accession>
<evidence type="ECO:0000313" key="2">
    <source>
        <dbReference type="Proteomes" id="UP000823399"/>
    </source>
</evidence>
<comment type="caution">
    <text evidence="1">The sequence shown here is derived from an EMBL/GenBank/DDBJ whole genome shotgun (WGS) entry which is preliminary data.</text>
</comment>
<protein>
    <submittedName>
        <fullName evidence="1">Uncharacterized protein</fullName>
    </submittedName>
</protein>
<dbReference type="EMBL" id="JABBWM010000006">
    <property type="protein sequence ID" value="KAG2116479.1"/>
    <property type="molecule type" value="Genomic_DNA"/>
</dbReference>
<dbReference type="RefSeq" id="XP_041297578.1">
    <property type="nucleotide sequence ID" value="XM_041441009.1"/>
</dbReference>
<dbReference type="GeneID" id="64703268"/>